<evidence type="ECO:0000313" key="1">
    <source>
        <dbReference type="EMBL" id="KAK9124865.1"/>
    </source>
</evidence>
<gene>
    <name evidence="1" type="ORF">Scep_013711</name>
</gene>
<organism evidence="1 2">
    <name type="scientific">Stephania cephalantha</name>
    <dbReference type="NCBI Taxonomy" id="152367"/>
    <lineage>
        <taxon>Eukaryota</taxon>
        <taxon>Viridiplantae</taxon>
        <taxon>Streptophyta</taxon>
        <taxon>Embryophyta</taxon>
        <taxon>Tracheophyta</taxon>
        <taxon>Spermatophyta</taxon>
        <taxon>Magnoliopsida</taxon>
        <taxon>Ranunculales</taxon>
        <taxon>Menispermaceae</taxon>
        <taxon>Menispermoideae</taxon>
        <taxon>Cissampelideae</taxon>
        <taxon>Stephania</taxon>
    </lineage>
</organism>
<reference evidence="1 2" key="1">
    <citation type="submission" date="2024-01" db="EMBL/GenBank/DDBJ databases">
        <title>Genome assemblies of Stephania.</title>
        <authorList>
            <person name="Yang L."/>
        </authorList>
    </citation>
    <scope>NUCLEOTIDE SEQUENCE [LARGE SCALE GENOMIC DNA]</scope>
    <source>
        <strain evidence="1">JXDWG</strain>
        <tissue evidence="1">Leaf</tissue>
    </source>
</reference>
<dbReference type="EMBL" id="JBBNAG010000006">
    <property type="protein sequence ID" value="KAK9124865.1"/>
    <property type="molecule type" value="Genomic_DNA"/>
</dbReference>
<dbReference type="AlphaFoldDB" id="A0AAP0J0Q2"/>
<protein>
    <submittedName>
        <fullName evidence="1">Uncharacterized protein</fullName>
    </submittedName>
</protein>
<keyword evidence="2" id="KW-1185">Reference proteome</keyword>
<sequence length="76" mass="9456">MQFKKHHLARKKIERKKGSIRTKYQSKRRDKIDFTIVDTYTINIVKHYMKYIDDMNLHSSKYYLFLKKKIELYINI</sequence>
<name>A0AAP0J0Q2_9MAGN</name>
<comment type="caution">
    <text evidence="1">The sequence shown here is derived from an EMBL/GenBank/DDBJ whole genome shotgun (WGS) entry which is preliminary data.</text>
</comment>
<accession>A0AAP0J0Q2</accession>
<evidence type="ECO:0000313" key="2">
    <source>
        <dbReference type="Proteomes" id="UP001419268"/>
    </source>
</evidence>
<proteinExistence type="predicted"/>
<dbReference type="Proteomes" id="UP001419268">
    <property type="component" value="Unassembled WGS sequence"/>
</dbReference>